<keyword evidence="5" id="KW-1185">Reference proteome</keyword>
<dbReference type="NCBIfam" id="TIGR02675">
    <property type="entry name" value="tape_meas_nterm"/>
    <property type="match status" value="1"/>
</dbReference>
<dbReference type="Proteomes" id="UP000218554">
    <property type="component" value="Chromosome"/>
</dbReference>
<protein>
    <submittedName>
        <fullName evidence="4">Phage tail length tape-measure protein</fullName>
    </submittedName>
</protein>
<feature type="coiled-coil region" evidence="1">
    <location>
        <begin position="51"/>
        <end position="113"/>
    </location>
</feature>
<dbReference type="EMBL" id="AP014862">
    <property type="protein sequence ID" value="BAU76129.1"/>
    <property type="molecule type" value="Genomic_DNA"/>
</dbReference>
<feature type="coiled-coil region" evidence="1">
    <location>
        <begin position="597"/>
        <end position="635"/>
    </location>
</feature>
<dbReference type="RefSeq" id="WP_004421263.1">
    <property type="nucleotide sequence ID" value="NZ_AJMR01000099.1"/>
</dbReference>
<gene>
    <name evidence="4" type="ORF">KF707C_44410</name>
</gene>
<keyword evidence="1" id="KW-0175">Coiled coil</keyword>
<reference evidence="4 5" key="2">
    <citation type="journal article" date="2017" name="Int. J. Syst. Evol. Microbiol.">
        <title>Pseudomonas furukawaii sp. nov., a polychlorinated biphenyl-degrading bacterium isolated from biphenyl-contaminated soil in Japan.</title>
        <authorList>
            <person name="Kimura N."/>
            <person name="Watanabe T."/>
            <person name="Suenaga H."/>
            <person name="Fujihara H."/>
            <person name="Futagami T."/>
            <person name="Goto M."/>
            <person name="Hanada S."/>
            <person name="Hirose J."/>
        </authorList>
    </citation>
    <scope>NUCLEOTIDE SEQUENCE [LARGE SCALE GENOMIC DNA]</scope>
    <source>
        <strain evidence="5">DSM 10086 / NBRC 110670 / KF707</strain>
    </source>
</reference>
<accession>A0AAD1C282</accession>
<feature type="region of interest" description="Disordered" evidence="2">
    <location>
        <begin position="878"/>
        <end position="902"/>
    </location>
</feature>
<feature type="compositionally biased region" description="Pro residues" evidence="2">
    <location>
        <begin position="884"/>
        <end position="893"/>
    </location>
</feature>
<dbReference type="Pfam" id="PF20155">
    <property type="entry name" value="TMP_3"/>
    <property type="match status" value="1"/>
</dbReference>
<evidence type="ECO:0000259" key="3">
    <source>
        <dbReference type="Pfam" id="PF20155"/>
    </source>
</evidence>
<evidence type="ECO:0000256" key="2">
    <source>
        <dbReference type="SAM" id="MobiDB-lite"/>
    </source>
</evidence>
<feature type="domain" description="Tape measure protein N-terminal" evidence="3">
    <location>
        <begin position="367"/>
        <end position="548"/>
    </location>
</feature>
<dbReference type="KEGG" id="pfuw:KF707C_44410"/>
<organism evidence="4 5">
    <name type="scientific">Metapseudomonas furukawaii</name>
    <name type="common">Pseudomonas furukawaii</name>
    <dbReference type="NCBI Taxonomy" id="1149133"/>
    <lineage>
        <taxon>Bacteria</taxon>
        <taxon>Pseudomonadati</taxon>
        <taxon>Pseudomonadota</taxon>
        <taxon>Gammaproteobacteria</taxon>
        <taxon>Pseudomonadales</taxon>
        <taxon>Pseudomonadaceae</taxon>
        <taxon>Metapseudomonas</taxon>
    </lineage>
</organism>
<name>A0AAD1C282_METFU</name>
<evidence type="ECO:0000313" key="5">
    <source>
        <dbReference type="Proteomes" id="UP000218554"/>
    </source>
</evidence>
<evidence type="ECO:0000313" key="4">
    <source>
        <dbReference type="EMBL" id="BAU76129.1"/>
    </source>
</evidence>
<feature type="coiled-coil region" evidence="1">
    <location>
        <begin position="160"/>
        <end position="230"/>
    </location>
</feature>
<dbReference type="InterPro" id="IPR013491">
    <property type="entry name" value="Tape_meas_N"/>
</dbReference>
<sequence>MNPEVELRLTADLDDAAREVAGFRKEFGRLVQEVEKPLRQVNSFRDVGQSLVGTQRQIAATKDRLRQLRDELVRSEAPSKELQADYRNVTTELRRLERQELAQIGQLRNLREELQGAGVDVGNLAAEQRRLSAEFNSRMDAGRSDAALTAARNALGVGEIETAQRKLVELRQQYQLVTRDGNLSARERAEAESRYRRNVGETLSRLRDLREQTQRQATAEEREAAAQARRYAQAKQGVAQLAAAQRRAGVEARLAAAERARDNLGINQARAAEQEIAGLRQQYELLRRSGSLTTKELAIAQAQLKRRVAETKAELKGMSGGGGGAALSGAASEIPGLSRVSGGGASAAAAAGVAALGAAALQVGTGADEVGRLDSRLRLATRSQGEFNTAQVELDRIADRTQGDVADLIGLYSRLQRPMRDAGLDQQATLETIEAVSLGLKIGGASAEESASVIQQFSQAISSGVLRGEEFNAVLEGSDRIAGALADSLGVTIGQLREMAANGELTAEQVTNALRKELPKLRQEMDSFAPEIGAGFRRIFTETRRYWGRYAKESGAADAIAGALNDVAKSINGANNLIKKGDSDLTESMRQESASRQEILKQEKANTEQARKELLSSLNQAISDQRSLLARANSELLAARKQQESIAAEFRAAAAEFGSAAGGAGEADFGAVTAAKATARQKLQQGDTEGAVAEARKAIEILRQLRASDGNEYGFEGVAKELEAIANQAARVDAEAAKVKEGLAKMELESLSSQARALENITIRFGLDASSVETVKQQMADLAKGLSDQMTIQVKVVPPPEMGAPGVPTATGVEFPGYAQGGLLRGPGTGTSDSILMWGSNGEYMVRADAVRHYGTALLDQLNARRLPRFAEGGSIGGRSLPAIPTPAAPPAPAGGGNPVILQLPDGGTYTLQADNPTYDALVRVESRKYGRKRHG</sequence>
<proteinExistence type="predicted"/>
<reference evidence="5" key="1">
    <citation type="submission" date="2015-05" db="EMBL/GenBank/DDBJ databases">
        <title>Draft genome sequencing of a biphenyl-degrading bacterium, Pseudomonas balearica KF707 (=NBRC110670).</title>
        <authorList>
            <person name="Kimura N."/>
            <person name="Hirose J."/>
            <person name="Watanabe T."/>
            <person name="Suenaga H."/>
            <person name="Fujihara H."/>
            <person name="Noguchi M."/>
            <person name="Hashimoto M."/>
            <person name="Shimodaira J."/>
            <person name="Tsuchikane K."/>
            <person name="Hosoyama A."/>
            <person name="Yamazoe A."/>
            <person name="Fujita N."/>
            <person name="Furukawa K."/>
        </authorList>
    </citation>
    <scope>NUCLEOTIDE SEQUENCE [LARGE SCALE GENOMIC DNA]</scope>
    <source>
        <strain evidence="5">DSM 10086 / NBRC 110670 / KF707</strain>
    </source>
</reference>
<evidence type="ECO:0000256" key="1">
    <source>
        <dbReference type="SAM" id="Coils"/>
    </source>
</evidence>
<dbReference type="AlphaFoldDB" id="A0AAD1C282"/>